<sequence>MSSIFISFCFIKTITGNDKYVSGSALYRIKDNEDAFREIIYKGFTGSSESLIEEFEKESIVLMIRRYVYDENIEYAKFMLSRRLYNGVTGKKNIESNIIVSYTNQNSRYNSLKENLKRTIMSVVGRFKIGSHKKTPHILVSDIEWNYAGNNNESQTSNPSNKGKEKPREELDNQLDIIEEKYAKMDTQPSKKRKRTSVSKPSTNDSSSTNFNDALLQIRDGDPAVQKNSEETVNSHDDDSD</sequence>
<comment type="caution">
    <text evidence="1">The sequence shown here is derived from an EMBL/GenBank/DDBJ whole genome shotgun (WGS) entry which is preliminary data.</text>
</comment>
<keyword evidence="2" id="KW-1185">Reference proteome</keyword>
<proteinExistence type="predicted"/>
<evidence type="ECO:0000313" key="1">
    <source>
        <dbReference type="EMBL" id="CAG8538699.1"/>
    </source>
</evidence>
<gene>
    <name evidence="1" type="ORF">SPELUC_LOCUS4701</name>
</gene>
<accession>A0ACA9LPC4</accession>
<dbReference type="EMBL" id="CAJVPW010004324">
    <property type="protein sequence ID" value="CAG8538699.1"/>
    <property type="molecule type" value="Genomic_DNA"/>
</dbReference>
<reference evidence="1" key="1">
    <citation type="submission" date="2021-06" db="EMBL/GenBank/DDBJ databases">
        <authorList>
            <person name="Kallberg Y."/>
            <person name="Tangrot J."/>
            <person name="Rosling A."/>
        </authorList>
    </citation>
    <scope>NUCLEOTIDE SEQUENCE</scope>
    <source>
        <strain evidence="1">28 12/20/2015</strain>
    </source>
</reference>
<name>A0ACA9LPC4_9GLOM</name>
<dbReference type="Proteomes" id="UP000789366">
    <property type="component" value="Unassembled WGS sequence"/>
</dbReference>
<evidence type="ECO:0000313" key="2">
    <source>
        <dbReference type="Proteomes" id="UP000789366"/>
    </source>
</evidence>
<protein>
    <submittedName>
        <fullName evidence="1">14550_t:CDS:1</fullName>
    </submittedName>
</protein>
<organism evidence="1 2">
    <name type="scientific">Cetraspora pellucida</name>
    <dbReference type="NCBI Taxonomy" id="1433469"/>
    <lineage>
        <taxon>Eukaryota</taxon>
        <taxon>Fungi</taxon>
        <taxon>Fungi incertae sedis</taxon>
        <taxon>Mucoromycota</taxon>
        <taxon>Glomeromycotina</taxon>
        <taxon>Glomeromycetes</taxon>
        <taxon>Diversisporales</taxon>
        <taxon>Gigasporaceae</taxon>
        <taxon>Cetraspora</taxon>
    </lineage>
</organism>